<dbReference type="PANTHER" id="PTHR11092">
    <property type="entry name" value="SUGAR NUCLEOTIDE EPIMERASE RELATED"/>
    <property type="match status" value="1"/>
</dbReference>
<dbReference type="InterPro" id="IPR010099">
    <property type="entry name" value="SDR39U1"/>
</dbReference>
<name>A0A1G8AAG2_9BACI</name>
<gene>
    <name evidence="4" type="ORF">SAMN05192534_10285</name>
</gene>
<dbReference type="InterPro" id="IPR036291">
    <property type="entry name" value="NAD(P)-bd_dom_sf"/>
</dbReference>
<organism evidence="4 5">
    <name type="scientific">Alteribacillus persepolensis</name>
    <dbReference type="NCBI Taxonomy" id="568899"/>
    <lineage>
        <taxon>Bacteria</taxon>
        <taxon>Bacillati</taxon>
        <taxon>Bacillota</taxon>
        <taxon>Bacilli</taxon>
        <taxon>Bacillales</taxon>
        <taxon>Bacillaceae</taxon>
        <taxon>Alteribacillus</taxon>
    </lineage>
</organism>
<dbReference type="SUPFAM" id="SSF51735">
    <property type="entry name" value="NAD(P)-binding Rossmann-fold domains"/>
    <property type="match status" value="1"/>
</dbReference>
<evidence type="ECO:0000259" key="3">
    <source>
        <dbReference type="Pfam" id="PF08338"/>
    </source>
</evidence>
<dbReference type="EMBL" id="FNDK01000002">
    <property type="protein sequence ID" value="SDH17922.1"/>
    <property type="molecule type" value="Genomic_DNA"/>
</dbReference>
<evidence type="ECO:0000259" key="2">
    <source>
        <dbReference type="Pfam" id="PF01370"/>
    </source>
</evidence>
<dbReference type="Pfam" id="PF08338">
    <property type="entry name" value="DUF1731"/>
    <property type="match status" value="1"/>
</dbReference>
<dbReference type="NCBIfam" id="TIGR01777">
    <property type="entry name" value="yfcH"/>
    <property type="match status" value="1"/>
</dbReference>
<dbReference type="STRING" id="568899.SAMN05192534_10285"/>
<dbReference type="AlphaFoldDB" id="A0A1G8AAG2"/>
<dbReference type="Pfam" id="PF01370">
    <property type="entry name" value="Epimerase"/>
    <property type="match status" value="1"/>
</dbReference>
<keyword evidence="5" id="KW-1185">Reference proteome</keyword>
<dbReference type="Proteomes" id="UP000199163">
    <property type="component" value="Unassembled WGS sequence"/>
</dbReference>
<feature type="domain" description="NAD-dependent epimerase/dehydratase" evidence="2">
    <location>
        <begin position="11"/>
        <end position="229"/>
    </location>
</feature>
<reference evidence="4 5" key="1">
    <citation type="submission" date="2016-10" db="EMBL/GenBank/DDBJ databases">
        <authorList>
            <person name="de Groot N.N."/>
        </authorList>
    </citation>
    <scope>NUCLEOTIDE SEQUENCE [LARGE SCALE GENOMIC DNA]</scope>
    <source>
        <strain evidence="4 5">DSM 21632</strain>
    </source>
</reference>
<evidence type="ECO:0008006" key="6">
    <source>
        <dbReference type="Google" id="ProtNLM"/>
    </source>
</evidence>
<dbReference type="Gene3D" id="3.40.50.720">
    <property type="entry name" value="NAD(P)-binding Rossmann-like Domain"/>
    <property type="match status" value="1"/>
</dbReference>
<dbReference type="PANTHER" id="PTHR11092:SF0">
    <property type="entry name" value="EPIMERASE FAMILY PROTEIN SDR39U1"/>
    <property type="match status" value="1"/>
</dbReference>
<feature type="domain" description="DUF1731" evidence="3">
    <location>
        <begin position="257"/>
        <end position="307"/>
    </location>
</feature>
<sequence length="310" mass="34757">MKVGIIVLKKIVLAGGSGRIGQSLAAFLINKGFSVTVLTRGHTRVEEGVRYVHWDARTLGEWKKELDGSYALVNLTGKSIYCIHTERNKKEMIRSRYYSVRVLQKALETCEQPPQAFVQAGSIAVYGDTHHMCIEDSPHGEGFLVKMCELWEKAFFAVSLANTRQVMLRMGTVLQTEGGTLKMLEQLVNYRVGGKIGSGMQYISWIHIDDVHKLFLRAIEDQSMGGIYNAVSPQPVTNKLFMEKLRKAMRKSWGIQVPAPIASLGSYLLAGIEPDLFLKSQNALPYKLIDEGYTFQFNHLEAALSDLIKK</sequence>
<evidence type="ECO:0000313" key="4">
    <source>
        <dbReference type="EMBL" id="SDH17922.1"/>
    </source>
</evidence>
<comment type="similarity">
    <text evidence="1">Belongs to the NAD(P)-dependent epimerase/dehydratase family. SDR39U1 subfamily.</text>
</comment>
<dbReference type="InterPro" id="IPR013549">
    <property type="entry name" value="DUF1731"/>
</dbReference>
<evidence type="ECO:0000313" key="5">
    <source>
        <dbReference type="Proteomes" id="UP000199163"/>
    </source>
</evidence>
<protein>
    <recommendedName>
        <fullName evidence="6">DUF1731 domain-containing protein</fullName>
    </recommendedName>
</protein>
<evidence type="ECO:0000256" key="1">
    <source>
        <dbReference type="ARBA" id="ARBA00009353"/>
    </source>
</evidence>
<accession>A0A1G8AAG2</accession>
<proteinExistence type="inferred from homology"/>
<dbReference type="InterPro" id="IPR001509">
    <property type="entry name" value="Epimerase_deHydtase"/>
</dbReference>